<accession>A0A1G1XU79</accession>
<gene>
    <name evidence="2" type="ORF">A2731_03830</name>
</gene>
<comment type="caution">
    <text evidence="2">The sequence shown here is derived from an EMBL/GenBank/DDBJ whole genome shotgun (WGS) entry which is preliminary data.</text>
</comment>
<dbReference type="Proteomes" id="UP000176241">
    <property type="component" value="Unassembled WGS sequence"/>
</dbReference>
<keyword evidence="1" id="KW-0812">Transmembrane</keyword>
<evidence type="ECO:0000256" key="1">
    <source>
        <dbReference type="SAM" id="Phobius"/>
    </source>
</evidence>
<dbReference type="STRING" id="1797533.A2731_03830"/>
<evidence type="ECO:0000313" key="2">
    <source>
        <dbReference type="EMBL" id="OGY43532.1"/>
    </source>
</evidence>
<dbReference type="AlphaFoldDB" id="A0A1G1XU79"/>
<reference evidence="2 3" key="1">
    <citation type="journal article" date="2016" name="Nat. Commun.">
        <title>Thousands of microbial genomes shed light on interconnected biogeochemical processes in an aquifer system.</title>
        <authorList>
            <person name="Anantharaman K."/>
            <person name="Brown C.T."/>
            <person name="Hug L.A."/>
            <person name="Sharon I."/>
            <person name="Castelle C.J."/>
            <person name="Probst A.J."/>
            <person name="Thomas B.C."/>
            <person name="Singh A."/>
            <person name="Wilkins M.J."/>
            <person name="Karaoz U."/>
            <person name="Brodie E.L."/>
            <person name="Williams K.H."/>
            <person name="Hubbard S.S."/>
            <person name="Banfield J.F."/>
        </authorList>
    </citation>
    <scope>NUCLEOTIDE SEQUENCE [LARGE SCALE GENOMIC DNA]</scope>
</reference>
<feature type="transmembrane region" description="Helical" evidence="1">
    <location>
        <begin position="5"/>
        <end position="25"/>
    </location>
</feature>
<protein>
    <submittedName>
        <fullName evidence="2">Uncharacterized protein</fullName>
    </submittedName>
</protein>
<keyword evidence="1" id="KW-1133">Transmembrane helix</keyword>
<name>A0A1G1XU79_9BACT</name>
<keyword evidence="1" id="KW-0472">Membrane</keyword>
<proteinExistence type="predicted"/>
<sequence length="169" mass="19443">MKKSLLKIISLLLIIAAGGLVLWLINKNFPATGQLEIEAVLGQDQPIISRLGPDPRLKLGNDYQIVLDSPVYFDLRSPRWFDQARIELIYKEGGRKLEYLAGRVGPEWQYNPQAATVITDLEDGWKKAVFDFDLNTLYEEKNVKRFLISTQGEIRQELYLKPIKVILKR</sequence>
<organism evidence="2 3">
    <name type="scientific">Candidatus Buchananbacteria bacterium RIFCSPHIGHO2_01_FULL_39_8</name>
    <dbReference type="NCBI Taxonomy" id="1797533"/>
    <lineage>
        <taxon>Bacteria</taxon>
        <taxon>Candidatus Buchananiibacteriota</taxon>
    </lineage>
</organism>
<evidence type="ECO:0000313" key="3">
    <source>
        <dbReference type="Proteomes" id="UP000176241"/>
    </source>
</evidence>
<dbReference type="EMBL" id="MHIC01000045">
    <property type="protein sequence ID" value="OGY43532.1"/>
    <property type="molecule type" value="Genomic_DNA"/>
</dbReference>